<keyword evidence="8" id="KW-0460">Magnesium</keyword>
<reference evidence="14" key="1">
    <citation type="submission" date="2022-10" db="EMBL/GenBank/DDBJ databases">
        <title>The WGS of Solirubrobacter sp. CPCC 204708.</title>
        <authorList>
            <person name="Jiang Z."/>
        </authorList>
    </citation>
    <scope>NUCLEOTIDE SEQUENCE</scope>
    <source>
        <strain evidence="14">CPCC 204708</strain>
    </source>
</reference>
<keyword evidence="15" id="KW-1185">Reference proteome</keyword>
<evidence type="ECO:0000256" key="5">
    <source>
        <dbReference type="ARBA" id="ARBA00022679"/>
    </source>
</evidence>
<gene>
    <name evidence="14" type="ORF">OJ962_29285</name>
</gene>
<dbReference type="SUPFAM" id="SSF53335">
    <property type="entry name" value="S-adenosyl-L-methionine-dependent methyltransferases"/>
    <property type="match status" value="1"/>
</dbReference>
<dbReference type="Proteomes" id="UP001147700">
    <property type="component" value="Unassembled WGS sequence"/>
</dbReference>
<evidence type="ECO:0000256" key="6">
    <source>
        <dbReference type="ARBA" id="ARBA00022691"/>
    </source>
</evidence>
<accession>A0ABT4RSR5</accession>
<evidence type="ECO:0000256" key="11">
    <source>
        <dbReference type="ARBA" id="ARBA00035025"/>
    </source>
</evidence>
<dbReference type="InterPro" id="IPR024026">
    <property type="entry name" value="3'-RNA_MeTfrase_Hen1_bac"/>
</dbReference>
<comment type="cofactor">
    <cofactor evidence="1">
        <name>Mg(2+)</name>
        <dbReference type="ChEBI" id="CHEBI:18420"/>
    </cofactor>
</comment>
<proteinExistence type="inferred from homology"/>
<feature type="domain" description="Hen1 N-terminal" evidence="13">
    <location>
        <begin position="1"/>
        <end position="227"/>
    </location>
</feature>
<evidence type="ECO:0000256" key="3">
    <source>
        <dbReference type="ARBA" id="ARBA00021330"/>
    </source>
</evidence>
<dbReference type="InterPro" id="IPR038546">
    <property type="entry name" value="Hen1_N_sf"/>
</dbReference>
<keyword evidence="9" id="KW-0694">RNA-binding</keyword>
<dbReference type="Gene3D" id="3.30.1610.20">
    <property type="entry name" value="Hen1, N-terminal domain"/>
    <property type="match status" value="1"/>
</dbReference>
<comment type="similarity">
    <text evidence="2">Belongs to the methyltransferase superfamily. HEN1 family.</text>
</comment>
<dbReference type="Gene3D" id="3.40.50.150">
    <property type="entry name" value="Vaccinia Virus protein VP39"/>
    <property type="match status" value="1"/>
</dbReference>
<keyword evidence="5" id="KW-0808">Transferase</keyword>
<dbReference type="CDD" id="cd02440">
    <property type="entry name" value="AdoMet_MTases"/>
    <property type="match status" value="1"/>
</dbReference>
<comment type="caution">
    <text evidence="14">The sequence shown here is derived from an EMBL/GenBank/DDBJ whole genome shotgun (WGS) entry which is preliminary data.</text>
</comment>
<keyword evidence="6" id="KW-0949">S-adenosyl-L-methionine</keyword>
<evidence type="ECO:0000256" key="7">
    <source>
        <dbReference type="ARBA" id="ARBA00022723"/>
    </source>
</evidence>
<evidence type="ECO:0000313" key="14">
    <source>
        <dbReference type="EMBL" id="MDA0141622.1"/>
    </source>
</evidence>
<dbReference type="Pfam" id="PF12623">
    <property type="entry name" value="Hen1_L"/>
    <property type="match status" value="1"/>
</dbReference>
<evidence type="ECO:0000256" key="12">
    <source>
        <dbReference type="ARBA" id="ARBA00048418"/>
    </source>
</evidence>
<keyword evidence="10" id="KW-0943">RNA-mediated gene silencing</keyword>
<evidence type="ECO:0000259" key="13">
    <source>
        <dbReference type="Pfam" id="PF12623"/>
    </source>
</evidence>
<dbReference type="InterPro" id="IPR024740">
    <property type="entry name" value="Hen1_N"/>
</dbReference>
<dbReference type="InterPro" id="IPR029063">
    <property type="entry name" value="SAM-dependent_MTases_sf"/>
</dbReference>
<protein>
    <recommendedName>
        <fullName evidence="3">Small RNA 2'-O-methyltransferase</fullName>
        <ecNumber evidence="11">2.1.1.386</ecNumber>
    </recommendedName>
</protein>
<dbReference type="RefSeq" id="WP_202954029.1">
    <property type="nucleotide sequence ID" value="NZ_JAPCID010000061.1"/>
</dbReference>
<dbReference type="Pfam" id="PF13489">
    <property type="entry name" value="Methyltransf_23"/>
    <property type="match status" value="1"/>
</dbReference>
<evidence type="ECO:0000256" key="1">
    <source>
        <dbReference type="ARBA" id="ARBA00001946"/>
    </source>
</evidence>
<dbReference type="EMBL" id="JAPCID010000061">
    <property type="protein sequence ID" value="MDA0141622.1"/>
    <property type="molecule type" value="Genomic_DNA"/>
</dbReference>
<evidence type="ECO:0000256" key="8">
    <source>
        <dbReference type="ARBA" id="ARBA00022842"/>
    </source>
</evidence>
<sequence length="430" mass="47965">MLLSISTTHRPATDLGFLLHKHPDRVQAFRLPFGTAHVLYPEATDTRCTATLLLEIDPVGLTRRGGRGAFALAEYVNDRPYVASSLLSVALVTVFKTAMEGRTPALAQTEIPLAAELPAVPARGGEELVGRLFEPLGYEVTVTDIGSGRHVGLRLAATTRLSALLTHLYVLLPVLDDEKHYWVDKAEIEKLLRRGEGWLNTHPERELITRRYLKHERRLVNPALAALGEQQPEDEQREAALERPVSLKDQRLGTVQAVLRETGATSVIDLGCGSGALLERLTKDGYRVLAGADVSARALEHAQRRVGSARLFHSPLTYRDKRLRNYDAATLVEVIEHFDPPRLRALEQNVFGSAQPRTVIVTTPNAEYNRLWPSLEGFRHPDHRFEFTRAEFAAWATRIEAEYGYRVRFVPVGPEDAEAGPPTQMAVFTR</sequence>
<keyword evidence="4" id="KW-0489">Methyltransferase</keyword>
<dbReference type="InterPro" id="IPR026610">
    <property type="entry name" value="Hen1"/>
</dbReference>
<evidence type="ECO:0000256" key="10">
    <source>
        <dbReference type="ARBA" id="ARBA00023158"/>
    </source>
</evidence>
<evidence type="ECO:0000256" key="2">
    <source>
        <dbReference type="ARBA" id="ARBA00009026"/>
    </source>
</evidence>
<evidence type="ECO:0000256" key="9">
    <source>
        <dbReference type="ARBA" id="ARBA00022884"/>
    </source>
</evidence>
<name>A0ABT4RSR5_9ACTN</name>
<dbReference type="PANTHER" id="PTHR21404:SF3">
    <property type="entry name" value="SMALL RNA 2'-O-METHYLTRANSFERASE"/>
    <property type="match status" value="1"/>
</dbReference>
<organism evidence="14 15">
    <name type="scientific">Solirubrobacter deserti</name>
    <dbReference type="NCBI Taxonomy" id="2282478"/>
    <lineage>
        <taxon>Bacteria</taxon>
        <taxon>Bacillati</taxon>
        <taxon>Actinomycetota</taxon>
        <taxon>Thermoleophilia</taxon>
        <taxon>Solirubrobacterales</taxon>
        <taxon>Solirubrobacteraceae</taxon>
        <taxon>Solirubrobacter</taxon>
    </lineage>
</organism>
<dbReference type="NCBIfam" id="TIGR04074">
    <property type="entry name" value="bacter_Hen1"/>
    <property type="match status" value="1"/>
</dbReference>
<comment type="catalytic activity">
    <reaction evidence="12">
        <text>small RNA 3'-end nucleotide + S-adenosyl-L-methionine = small RNA 3'-end 2'-O-methylnucleotide + S-adenosyl-L-homocysteine + H(+)</text>
        <dbReference type="Rhea" id="RHEA:37887"/>
        <dbReference type="Rhea" id="RHEA-COMP:10415"/>
        <dbReference type="Rhea" id="RHEA-COMP:10416"/>
        <dbReference type="ChEBI" id="CHEBI:15378"/>
        <dbReference type="ChEBI" id="CHEBI:57856"/>
        <dbReference type="ChEBI" id="CHEBI:59789"/>
        <dbReference type="ChEBI" id="CHEBI:74896"/>
        <dbReference type="ChEBI" id="CHEBI:74898"/>
        <dbReference type="EC" id="2.1.1.386"/>
    </reaction>
</comment>
<evidence type="ECO:0000256" key="4">
    <source>
        <dbReference type="ARBA" id="ARBA00022603"/>
    </source>
</evidence>
<dbReference type="PANTHER" id="PTHR21404">
    <property type="entry name" value="HEN1"/>
    <property type="match status" value="1"/>
</dbReference>
<keyword evidence="7" id="KW-0479">Metal-binding</keyword>
<dbReference type="EC" id="2.1.1.386" evidence="11"/>
<evidence type="ECO:0000313" key="15">
    <source>
        <dbReference type="Proteomes" id="UP001147700"/>
    </source>
</evidence>